<dbReference type="EMBL" id="FZNW01000012">
    <property type="protein sequence ID" value="SNR61772.1"/>
    <property type="molecule type" value="Genomic_DNA"/>
</dbReference>
<dbReference type="InterPro" id="IPR011006">
    <property type="entry name" value="CheY-like_superfamily"/>
</dbReference>
<sequence length="251" mass="27508">MLGQPLERDQALLLTFADLAHAMVADYDVIDLAHRLAGYCVELLPVDAAGLLLTDERGTLRLLASSNEQARLVELVQLEADQSGPCLESFRTGAPVTVTDVSTYEHKWPEFVTEAGKQGFHAVYAVPMRLREHRVGALNMFSSTPGELSADDARLAQALADVASIGIVQQRALARSETIVEQLQGALNSRITIEQAKGVVSERADVEVDTAFGLLRDYARAHNMGLQRLAGSVLHDRVQADEVARFRVRHR</sequence>
<dbReference type="OrthoDB" id="3683444at2"/>
<dbReference type="GO" id="GO:0003723">
    <property type="term" value="F:RNA binding"/>
    <property type="evidence" value="ECO:0007669"/>
    <property type="project" value="InterPro"/>
</dbReference>
<dbReference type="Pfam" id="PF03861">
    <property type="entry name" value="ANTAR"/>
    <property type="match status" value="1"/>
</dbReference>
<dbReference type="Pfam" id="PF13185">
    <property type="entry name" value="GAF_2"/>
    <property type="match status" value="1"/>
</dbReference>
<evidence type="ECO:0000259" key="5">
    <source>
        <dbReference type="PROSITE" id="PS50921"/>
    </source>
</evidence>
<organism evidence="6 7">
    <name type="scientific">Haloechinothrix alba</name>
    <dbReference type="NCBI Taxonomy" id="664784"/>
    <lineage>
        <taxon>Bacteria</taxon>
        <taxon>Bacillati</taxon>
        <taxon>Actinomycetota</taxon>
        <taxon>Actinomycetes</taxon>
        <taxon>Pseudonocardiales</taxon>
        <taxon>Pseudonocardiaceae</taxon>
        <taxon>Haloechinothrix</taxon>
    </lineage>
</organism>
<evidence type="ECO:0000256" key="3">
    <source>
        <dbReference type="ARBA" id="ARBA00023015"/>
    </source>
</evidence>
<dbReference type="SUPFAM" id="SSF55781">
    <property type="entry name" value="GAF domain-like"/>
    <property type="match status" value="1"/>
</dbReference>
<dbReference type="InterPro" id="IPR029016">
    <property type="entry name" value="GAF-like_dom_sf"/>
</dbReference>
<dbReference type="InterPro" id="IPR005561">
    <property type="entry name" value="ANTAR"/>
</dbReference>
<keyword evidence="2" id="KW-0418">Kinase</keyword>
<feature type="domain" description="ANTAR" evidence="5">
    <location>
        <begin position="173"/>
        <end position="234"/>
    </location>
</feature>
<gene>
    <name evidence="6" type="ORF">SAMN06265360_11245</name>
</gene>
<proteinExistence type="predicted"/>
<dbReference type="SMART" id="SM01012">
    <property type="entry name" value="ANTAR"/>
    <property type="match status" value="1"/>
</dbReference>
<dbReference type="InterPro" id="IPR036388">
    <property type="entry name" value="WH-like_DNA-bd_sf"/>
</dbReference>
<dbReference type="Proteomes" id="UP000198348">
    <property type="component" value="Unassembled WGS sequence"/>
</dbReference>
<keyword evidence="3" id="KW-0805">Transcription regulation</keyword>
<dbReference type="SMART" id="SM00065">
    <property type="entry name" value="GAF"/>
    <property type="match status" value="1"/>
</dbReference>
<dbReference type="PIRSF" id="PIRSF036625">
    <property type="entry name" value="GAF_ANTAR"/>
    <property type="match status" value="1"/>
</dbReference>
<keyword evidence="4" id="KW-0804">Transcription</keyword>
<dbReference type="InterPro" id="IPR012074">
    <property type="entry name" value="GAF_ANTAR"/>
</dbReference>
<evidence type="ECO:0000256" key="2">
    <source>
        <dbReference type="ARBA" id="ARBA00022777"/>
    </source>
</evidence>
<accession>A0A238XST4</accession>
<evidence type="ECO:0000256" key="1">
    <source>
        <dbReference type="ARBA" id="ARBA00022679"/>
    </source>
</evidence>
<keyword evidence="7" id="KW-1185">Reference proteome</keyword>
<name>A0A238XST4_9PSEU</name>
<dbReference type="Gene3D" id="3.30.450.40">
    <property type="match status" value="1"/>
</dbReference>
<protein>
    <submittedName>
        <fullName evidence="6">GAF domain-containing protein</fullName>
    </submittedName>
</protein>
<evidence type="ECO:0000313" key="7">
    <source>
        <dbReference type="Proteomes" id="UP000198348"/>
    </source>
</evidence>
<dbReference type="Gene3D" id="1.10.10.10">
    <property type="entry name" value="Winged helix-like DNA-binding domain superfamily/Winged helix DNA-binding domain"/>
    <property type="match status" value="1"/>
</dbReference>
<keyword evidence="1" id="KW-0808">Transferase</keyword>
<dbReference type="RefSeq" id="WP_089301843.1">
    <property type="nucleotide sequence ID" value="NZ_FZNW01000012.1"/>
</dbReference>
<dbReference type="AlphaFoldDB" id="A0A238XST4"/>
<dbReference type="PROSITE" id="PS50921">
    <property type="entry name" value="ANTAR"/>
    <property type="match status" value="1"/>
</dbReference>
<evidence type="ECO:0000313" key="6">
    <source>
        <dbReference type="EMBL" id="SNR61772.1"/>
    </source>
</evidence>
<dbReference type="SUPFAM" id="SSF52172">
    <property type="entry name" value="CheY-like"/>
    <property type="match status" value="1"/>
</dbReference>
<evidence type="ECO:0000256" key="4">
    <source>
        <dbReference type="ARBA" id="ARBA00023163"/>
    </source>
</evidence>
<dbReference type="InterPro" id="IPR003018">
    <property type="entry name" value="GAF"/>
</dbReference>
<dbReference type="GO" id="GO:0016301">
    <property type="term" value="F:kinase activity"/>
    <property type="evidence" value="ECO:0007669"/>
    <property type="project" value="UniProtKB-KW"/>
</dbReference>
<reference evidence="6 7" key="1">
    <citation type="submission" date="2017-06" db="EMBL/GenBank/DDBJ databases">
        <authorList>
            <person name="Kim H.J."/>
            <person name="Triplett B.A."/>
        </authorList>
    </citation>
    <scope>NUCLEOTIDE SEQUENCE [LARGE SCALE GENOMIC DNA]</scope>
    <source>
        <strain evidence="6 7">DSM 45207</strain>
    </source>
</reference>